<dbReference type="Proteomes" id="UP001055172">
    <property type="component" value="Unassembled WGS sequence"/>
</dbReference>
<keyword evidence="3" id="KW-1185">Reference proteome</keyword>
<evidence type="ECO:0000313" key="2">
    <source>
        <dbReference type="EMBL" id="GJC89309.1"/>
    </source>
</evidence>
<organism evidence="2 3">
    <name type="scientific">Colletotrichum liriopes</name>
    <dbReference type="NCBI Taxonomy" id="708192"/>
    <lineage>
        <taxon>Eukaryota</taxon>
        <taxon>Fungi</taxon>
        <taxon>Dikarya</taxon>
        <taxon>Ascomycota</taxon>
        <taxon>Pezizomycotina</taxon>
        <taxon>Sordariomycetes</taxon>
        <taxon>Hypocreomycetidae</taxon>
        <taxon>Glomerellales</taxon>
        <taxon>Glomerellaceae</taxon>
        <taxon>Colletotrichum</taxon>
        <taxon>Colletotrichum spaethianum species complex</taxon>
    </lineage>
</organism>
<gene>
    <name evidence="2" type="ORF">ColLi_12147</name>
</gene>
<dbReference type="AlphaFoldDB" id="A0AA37GXU3"/>
<dbReference type="EMBL" id="BPPX01000040">
    <property type="protein sequence ID" value="GJC89309.1"/>
    <property type="molecule type" value="Genomic_DNA"/>
</dbReference>
<proteinExistence type="predicted"/>
<protein>
    <submittedName>
        <fullName evidence="2">Uncharacterized protein</fullName>
    </submittedName>
</protein>
<evidence type="ECO:0000256" key="1">
    <source>
        <dbReference type="SAM" id="MobiDB-lite"/>
    </source>
</evidence>
<feature type="region of interest" description="Disordered" evidence="1">
    <location>
        <begin position="42"/>
        <end position="80"/>
    </location>
</feature>
<accession>A0AA37GXU3</accession>
<comment type="caution">
    <text evidence="2">The sequence shown here is derived from an EMBL/GenBank/DDBJ whole genome shotgun (WGS) entry which is preliminary data.</text>
</comment>
<reference evidence="2 3" key="1">
    <citation type="submission" date="2021-07" db="EMBL/GenBank/DDBJ databases">
        <title>Genome data of Colletotrichum spaethianum.</title>
        <authorList>
            <person name="Utami Y.D."/>
            <person name="Hiruma K."/>
        </authorList>
    </citation>
    <scope>NUCLEOTIDE SEQUENCE [LARGE SCALE GENOMIC DNA]</scope>
    <source>
        <strain evidence="2 3">MAFF 242679</strain>
    </source>
</reference>
<evidence type="ECO:0000313" key="3">
    <source>
        <dbReference type="Proteomes" id="UP001055172"/>
    </source>
</evidence>
<sequence length="128" mass="14114">MDEEGKDEGGYFGVSADRGNMQYRKEAIDALPSLRHLLNKEPTPFVSSTAPPLLSPDDEESVLPPAPRPAVTSGTGPLEQHLNTTKYLSRCTNLALGRRCWTWTTTTTKTCHRNSSRTAQRPECALGR</sequence>
<name>A0AA37GXU3_9PEZI</name>